<feature type="transmembrane region" description="Helical" evidence="1">
    <location>
        <begin position="107"/>
        <end position="132"/>
    </location>
</feature>
<protein>
    <submittedName>
        <fullName evidence="2">Uncharacterized protein</fullName>
    </submittedName>
</protein>
<evidence type="ECO:0000256" key="1">
    <source>
        <dbReference type="SAM" id="Phobius"/>
    </source>
</evidence>
<organism evidence="2 3">
    <name type="scientific">Pseudomonas oryzihabitans</name>
    <dbReference type="NCBI Taxonomy" id="47885"/>
    <lineage>
        <taxon>Bacteria</taxon>
        <taxon>Pseudomonadati</taxon>
        <taxon>Pseudomonadota</taxon>
        <taxon>Gammaproteobacteria</taxon>
        <taxon>Pseudomonadales</taxon>
        <taxon>Pseudomonadaceae</taxon>
        <taxon>Pseudomonas</taxon>
    </lineage>
</organism>
<keyword evidence="1" id="KW-1133">Transmembrane helix</keyword>
<name>A0A0U4W6G5_9PSED</name>
<evidence type="ECO:0000313" key="2">
    <source>
        <dbReference type="EMBL" id="ALZ85366.1"/>
    </source>
</evidence>
<dbReference type="RefSeq" id="WP_059315529.1">
    <property type="nucleotide sequence ID" value="NZ_CP013987.1"/>
</dbReference>
<sequence>MNPVDILRDSLSFFARNLRPLAVLTLPWLLLEALLRYQVLERFGVTNGLWDMLVSLLCYPLYTAALLIFLEARTQGTTPRLSGAWGAALLLWPRFALLAALTSGLVMLGFSLLIVPGFLIMAKLAFAENLLVLEGRAPLDALRGSLRLSRGHFFTLLACILATVLPAWLLDAWITRHFAEDAALEIVLQTLSGFLQLIPSIAVYRIYMLVRQDA</sequence>
<keyword evidence="1" id="KW-0472">Membrane</keyword>
<proteinExistence type="predicted"/>
<gene>
    <name evidence="2" type="ORF">APT59_14610</name>
</gene>
<dbReference type="Proteomes" id="UP000064137">
    <property type="component" value="Chromosome"/>
</dbReference>
<accession>A0A0U4W6G5</accession>
<dbReference type="OrthoDB" id="6196264at2"/>
<feature type="transmembrane region" description="Helical" evidence="1">
    <location>
        <begin position="52"/>
        <end position="70"/>
    </location>
</feature>
<dbReference type="AlphaFoldDB" id="A0A0U4W6G5"/>
<dbReference type="EMBL" id="CP013987">
    <property type="protein sequence ID" value="ALZ85366.1"/>
    <property type="molecule type" value="Genomic_DNA"/>
</dbReference>
<feature type="transmembrane region" description="Helical" evidence="1">
    <location>
        <begin position="186"/>
        <end position="207"/>
    </location>
</feature>
<feature type="transmembrane region" description="Helical" evidence="1">
    <location>
        <begin position="82"/>
        <end position="101"/>
    </location>
</feature>
<evidence type="ECO:0000313" key="3">
    <source>
        <dbReference type="Proteomes" id="UP000064137"/>
    </source>
</evidence>
<reference evidence="2 3" key="1">
    <citation type="submission" date="2016-01" db="EMBL/GenBank/DDBJ databases">
        <title>Annotation of Pseudomonas oryzihabitans USDA-ARS-USMARC-56511.</title>
        <authorList>
            <person name="Harhay G.P."/>
            <person name="Harhay D.M."/>
            <person name="Smith T.P.L."/>
            <person name="Bono J.L."/>
            <person name="Heaton M.P."/>
            <person name="Clawson M.L."/>
            <person name="Chitko-Mckown C.G."/>
            <person name="Capik S.F."/>
            <person name="DeDonder K.D."/>
            <person name="Apley M.D."/>
            <person name="Lubbers B.V."/>
            <person name="White B.J."/>
            <person name="Larson R.L."/>
        </authorList>
    </citation>
    <scope>NUCLEOTIDE SEQUENCE [LARGE SCALE GENOMIC DNA]</scope>
    <source>
        <strain evidence="2 3">USDA-ARS-USMARC-56511</strain>
    </source>
</reference>
<keyword evidence="1" id="KW-0812">Transmembrane</keyword>
<feature type="transmembrane region" description="Helical" evidence="1">
    <location>
        <begin position="21"/>
        <end position="40"/>
    </location>
</feature>
<dbReference type="Pfam" id="PF06790">
    <property type="entry name" value="UPF0259"/>
    <property type="match status" value="1"/>
</dbReference>
<dbReference type="KEGG" id="por:APT59_14610"/>
<feature type="transmembrane region" description="Helical" evidence="1">
    <location>
        <begin position="153"/>
        <end position="174"/>
    </location>
</feature>